<accession>A0ABW5N1H5</accession>
<dbReference type="RefSeq" id="WP_377767953.1">
    <property type="nucleotide sequence ID" value="NZ_JBHULB010000079.1"/>
</dbReference>
<keyword evidence="2" id="KW-1185">Reference proteome</keyword>
<evidence type="ECO:0000313" key="1">
    <source>
        <dbReference type="EMBL" id="MFD2588423.1"/>
    </source>
</evidence>
<protein>
    <recommendedName>
        <fullName evidence="3">PIN domain-containing protein</fullName>
    </recommendedName>
</protein>
<sequence length="172" mass="20635">MIEYHIENYVRPWEPYKESLSDKLRIGHLVLDRWAKKIVLVDINILLEVLENERTNSGSKKSKYYPIAITREWLEDVFMFESKYNAPHSMTIYTSLRNGFQVHEYRGNFYVAIRITEKISDYGTLKTKPKILFINELMDYLFLLKRDTYGFIEEDLLKINSAMNIDWESYLQ</sequence>
<organism evidence="1 2">
    <name type="scientific">Croceitalea marina</name>
    <dbReference type="NCBI Taxonomy" id="1775166"/>
    <lineage>
        <taxon>Bacteria</taxon>
        <taxon>Pseudomonadati</taxon>
        <taxon>Bacteroidota</taxon>
        <taxon>Flavobacteriia</taxon>
        <taxon>Flavobacteriales</taxon>
        <taxon>Flavobacteriaceae</taxon>
        <taxon>Croceitalea</taxon>
    </lineage>
</organism>
<name>A0ABW5N1H5_9FLAO</name>
<gene>
    <name evidence="1" type="ORF">ACFSQJ_15915</name>
</gene>
<reference evidence="2" key="1">
    <citation type="journal article" date="2019" name="Int. J. Syst. Evol. Microbiol.">
        <title>The Global Catalogue of Microorganisms (GCM) 10K type strain sequencing project: providing services to taxonomists for standard genome sequencing and annotation.</title>
        <authorList>
            <consortium name="The Broad Institute Genomics Platform"/>
            <consortium name="The Broad Institute Genome Sequencing Center for Infectious Disease"/>
            <person name="Wu L."/>
            <person name="Ma J."/>
        </authorList>
    </citation>
    <scope>NUCLEOTIDE SEQUENCE [LARGE SCALE GENOMIC DNA]</scope>
    <source>
        <strain evidence="2">KCTC 52368</strain>
    </source>
</reference>
<evidence type="ECO:0000313" key="2">
    <source>
        <dbReference type="Proteomes" id="UP001597526"/>
    </source>
</evidence>
<dbReference type="Proteomes" id="UP001597526">
    <property type="component" value="Unassembled WGS sequence"/>
</dbReference>
<comment type="caution">
    <text evidence="1">The sequence shown here is derived from an EMBL/GenBank/DDBJ whole genome shotgun (WGS) entry which is preliminary data.</text>
</comment>
<evidence type="ECO:0008006" key="3">
    <source>
        <dbReference type="Google" id="ProtNLM"/>
    </source>
</evidence>
<dbReference type="EMBL" id="JBHULB010000079">
    <property type="protein sequence ID" value="MFD2588423.1"/>
    <property type="molecule type" value="Genomic_DNA"/>
</dbReference>
<proteinExistence type="predicted"/>